<dbReference type="PANTHER" id="PTHR33525">
    <property type="match status" value="1"/>
</dbReference>
<dbReference type="InterPro" id="IPR035919">
    <property type="entry name" value="EAL_sf"/>
</dbReference>
<proteinExistence type="predicted"/>
<dbReference type="RefSeq" id="WP_164211279.1">
    <property type="nucleotide sequence ID" value="NZ_JAAGSC010000041.1"/>
</dbReference>
<dbReference type="AlphaFoldDB" id="A0A845UVN1"/>
<dbReference type="InterPro" id="IPR052340">
    <property type="entry name" value="RNase_Y/CdgJ"/>
</dbReference>
<dbReference type="Gene3D" id="3.20.20.450">
    <property type="entry name" value="EAL domain"/>
    <property type="match status" value="1"/>
</dbReference>
<comment type="caution">
    <text evidence="2">The sequence shown here is derived from an EMBL/GenBank/DDBJ whole genome shotgun (WGS) entry which is preliminary data.</text>
</comment>
<dbReference type="SUPFAM" id="SSF141868">
    <property type="entry name" value="EAL domain-like"/>
    <property type="match status" value="1"/>
</dbReference>
<dbReference type="SUPFAM" id="SSF109604">
    <property type="entry name" value="HD-domain/PDEase-like"/>
    <property type="match status" value="1"/>
</dbReference>
<organism evidence="2 3">
    <name type="scientific">Wenzhouxiangella limi</name>
    <dbReference type="NCBI Taxonomy" id="2707351"/>
    <lineage>
        <taxon>Bacteria</taxon>
        <taxon>Pseudomonadati</taxon>
        <taxon>Pseudomonadota</taxon>
        <taxon>Gammaproteobacteria</taxon>
        <taxon>Chromatiales</taxon>
        <taxon>Wenzhouxiangellaceae</taxon>
        <taxon>Wenzhouxiangella</taxon>
    </lineage>
</organism>
<dbReference type="Gene3D" id="1.10.3210.10">
    <property type="entry name" value="Hypothetical protein af1432"/>
    <property type="match status" value="1"/>
</dbReference>
<reference evidence="2 3" key="1">
    <citation type="submission" date="2020-02" db="EMBL/GenBank/DDBJ databases">
        <authorList>
            <person name="Zhang X.-Y."/>
        </authorList>
    </citation>
    <scope>NUCLEOTIDE SEQUENCE [LARGE SCALE GENOMIC DNA]</scope>
    <source>
        <strain evidence="2 3">C33</strain>
    </source>
</reference>
<feature type="domain" description="HDOD" evidence="1">
    <location>
        <begin position="204"/>
        <end position="390"/>
    </location>
</feature>
<keyword evidence="3" id="KW-1185">Reference proteome</keyword>
<evidence type="ECO:0000313" key="3">
    <source>
        <dbReference type="Proteomes" id="UP000484885"/>
    </source>
</evidence>
<sequence>MATQPADGYGIALQPVCNQALEHIGDKLLYRESASAREANVDDALLATARACASVMFDIGLQELVGNRFLLCTIPDEWLLQPESILYPPEQTVLEPNLSAWQRAETPAALARLQEAGYRIAVDAAVLATTAQQLERSPDIIKTDFRQRQTPIRTEPAGIGGSLQMATFIETPEQLDEARRAGFDWLQGFVFSLPVVIPRTTHRRSGNRAVELQLLAELSNEECSLTELEPLLAQHPSLAIVVLRQANSAALGPRGRTIDTLTEAMLRVGSGRMRMLISTFMLTSNEPIRRLQARQLLVRAGMAANLAERVASISSPIAFSVGLFSRLDVFEGQPMEQLVRDLPFSGAVRRALTHREGELGKLIDILDGFEAGRFNALGANTTAMLNEDYLRASAWADRWLRDDDDEEAEGRSTS</sequence>
<dbReference type="PROSITE" id="PS51833">
    <property type="entry name" value="HDOD"/>
    <property type="match status" value="1"/>
</dbReference>
<name>A0A845UVN1_9GAMM</name>
<dbReference type="EMBL" id="JAAGSC010000041">
    <property type="protein sequence ID" value="NDY95883.1"/>
    <property type="molecule type" value="Genomic_DNA"/>
</dbReference>
<protein>
    <submittedName>
        <fullName evidence="2">HDOD domain-containing protein</fullName>
    </submittedName>
</protein>
<dbReference type="Proteomes" id="UP000484885">
    <property type="component" value="Unassembled WGS sequence"/>
</dbReference>
<evidence type="ECO:0000259" key="1">
    <source>
        <dbReference type="PROSITE" id="PS51833"/>
    </source>
</evidence>
<dbReference type="InterPro" id="IPR013976">
    <property type="entry name" value="HDOD"/>
</dbReference>
<accession>A0A845UVN1</accession>
<evidence type="ECO:0000313" key="2">
    <source>
        <dbReference type="EMBL" id="NDY95883.1"/>
    </source>
</evidence>
<dbReference type="Pfam" id="PF08668">
    <property type="entry name" value="HDOD"/>
    <property type="match status" value="1"/>
</dbReference>
<gene>
    <name evidence="2" type="ORF">G3I74_09095</name>
</gene>
<dbReference type="PANTHER" id="PTHR33525:SF4">
    <property type="entry name" value="CYCLIC DI-GMP PHOSPHODIESTERASE CDGJ"/>
    <property type="match status" value="1"/>
</dbReference>